<dbReference type="EMBL" id="JAAXLS010000051">
    <property type="protein sequence ID" value="NKQ58239.1"/>
    <property type="molecule type" value="Genomic_DNA"/>
</dbReference>
<dbReference type="NCBIfam" id="TIGR00072">
    <property type="entry name" value="hydrog_prot"/>
    <property type="match status" value="1"/>
</dbReference>
<dbReference type="GO" id="GO:0006508">
    <property type="term" value="P:proteolysis"/>
    <property type="evidence" value="ECO:0007669"/>
    <property type="project" value="UniProtKB-KW"/>
</dbReference>
<accession>A0ABX1JHD4</accession>
<comment type="caution">
    <text evidence="5">The sequence shown here is derived from an EMBL/GenBank/DDBJ whole genome shotgun (WGS) entry which is preliminary data.</text>
</comment>
<comment type="similarity">
    <text evidence="1">Belongs to the peptidase A31 family.</text>
</comment>
<dbReference type="SUPFAM" id="SSF53163">
    <property type="entry name" value="HybD-like"/>
    <property type="match status" value="1"/>
</dbReference>
<sequence>MAGAIADRRRPGVRVVFSDGEPVALLEAWSDADLAVVLDAVMCDPPVPGRIRRSTMDTLPGATAVAGSHSFGIAEALRLGHVLRRVPRRLLVVAVEAANFELGVGLSPPVAAAVPAVVVSVLREISPRCGVDSDR</sequence>
<dbReference type="Pfam" id="PF01750">
    <property type="entry name" value="HycI"/>
    <property type="match status" value="1"/>
</dbReference>
<evidence type="ECO:0000313" key="6">
    <source>
        <dbReference type="Proteomes" id="UP000715441"/>
    </source>
</evidence>
<keyword evidence="4" id="KW-0378">Hydrolase</keyword>
<name>A0ABX1JHD4_9PSEU</name>
<dbReference type="Gene3D" id="3.40.50.1450">
    <property type="entry name" value="HybD-like"/>
    <property type="match status" value="1"/>
</dbReference>
<dbReference type="InterPro" id="IPR000671">
    <property type="entry name" value="Peptidase_A31"/>
</dbReference>
<reference evidence="5 6" key="1">
    <citation type="submission" date="2020-04" db="EMBL/GenBank/DDBJ databases">
        <title>Novel species.</title>
        <authorList>
            <person name="Teo W.F.A."/>
            <person name="Lipun K."/>
            <person name="Srisuk N."/>
            <person name="Duangmal K."/>
        </authorList>
    </citation>
    <scope>NUCLEOTIDE SEQUENCE [LARGE SCALE GENOMIC DNA]</scope>
    <source>
        <strain evidence="5 6">K13G38</strain>
    </source>
</reference>
<organism evidence="5 6">
    <name type="scientific">Amycolatopsis acididurans</name>
    <dbReference type="NCBI Taxonomy" id="2724524"/>
    <lineage>
        <taxon>Bacteria</taxon>
        <taxon>Bacillati</taxon>
        <taxon>Actinomycetota</taxon>
        <taxon>Actinomycetes</taxon>
        <taxon>Pseudonocardiales</taxon>
        <taxon>Pseudonocardiaceae</taxon>
        <taxon>Amycolatopsis</taxon>
    </lineage>
</organism>
<dbReference type="Proteomes" id="UP000715441">
    <property type="component" value="Unassembled WGS sequence"/>
</dbReference>
<dbReference type="RefSeq" id="WP_168521875.1">
    <property type="nucleotide sequence ID" value="NZ_JAAXLS010000051.1"/>
</dbReference>
<evidence type="ECO:0000256" key="4">
    <source>
        <dbReference type="ARBA" id="ARBA00022801"/>
    </source>
</evidence>
<gene>
    <name evidence="5" type="ORF">HFP15_35845</name>
</gene>
<evidence type="ECO:0000256" key="3">
    <source>
        <dbReference type="ARBA" id="ARBA00022750"/>
    </source>
</evidence>
<keyword evidence="2 5" id="KW-0645">Protease</keyword>
<dbReference type="PANTHER" id="PTHR30302:SF1">
    <property type="entry name" value="HYDROGENASE 2 MATURATION PROTEASE"/>
    <property type="match status" value="1"/>
</dbReference>
<dbReference type="GO" id="GO:0008233">
    <property type="term" value="F:peptidase activity"/>
    <property type="evidence" value="ECO:0007669"/>
    <property type="project" value="UniProtKB-KW"/>
</dbReference>
<dbReference type="InterPro" id="IPR023430">
    <property type="entry name" value="Pept_HybD-like_dom_sf"/>
</dbReference>
<evidence type="ECO:0000256" key="2">
    <source>
        <dbReference type="ARBA" id="ARBA00022670"/>
    </source>
</evidence>
<proteinExistence type="inferred from homology"/>
<keyword evidence="3" id="KW-0064">Aspartyl protease</keyword>
<protein>
    <submittedName>
        <fullName evidence="5">Hydrogenase maturation protease</fullName>
    </submittedName>
</protein>
<evidence type="ECO:0000313" key="5">
    <source>
        <dbReference type="EMBL" id="NKQ58239.1"/>
    </source>
</evidence>
<keyword evidence="6" id="KW-1185">Reference proteome</keyword>
<dbReference type="PANTHER" id="PTHR30302">
    <property type="entry name" value="HYDROGENASE 1 MATURATION PROTEASE"/>
    <property type="match status" value="1"/>
</dbReference>
<evidence type="ECO:0000256" key="1">
    <source>
        <dbReference type="ARBA" id="ARBA00006814"/>
    </source>
</evidence>